<organism evidence="4 5">
    <name type="scientific">Ensifer adhaerens</name>
    <name type="common">Sinorhizobium morelense</name>
    <dbReference type="NCBI Taxonomy" id="106592"/>
    <lineage>
        <taxon>Bacteria</taxon>
        <taxon>Pseudomonadati</taxon>
        <taxon>Pseudomonadota</taxon>
        <taxon>Alphaproteobacteria</taxon>
        <taxon>Hyphomicrobiales</taxon>
        <taxon>Rhizobiaceae</taxon>
        <taxon>Sinorhizobium/Ensifer group</taxon>
        <taxon>Ensifer</taxon>
    </lineage>
</organism>
<evidence type="ECO:0000259" key="3">
    <source>
        <dbReference type="Pfam" id="PF02826"/>
    </source>
</evidence>
<evidence type="ECO:0000256" key="1">
    <source>
        <dbReference type="ARBA" id="ARBA00023002"/>
    </source>
</evidence>
<evidence type="ECO:0000256" key="2">
    <source>
        <dbReference type="ARBA" id="ARBA00023027"/>
    </source>
</evidence>
<evidence type="ECO:0000313" key="4">
    <source>
        <dbReference type="EMBL" id="USJ27986.1"/>
    </source>
</evidence>
<dbReference type="EMBL" id="CP098809">
    <property type="protein sequence ID" value="USJ27986.1"/>
    <property type="molecule type" value="Genomic_DNA"/>
</dbReference>
<feature type="domain" description="D-isomer specific 2-hydroxyacid dehydrogenase NAD-binding" evidence="3">
    <location>
        <begin position="116"/>
        <end position="288"/>
    </location>
</feature>
<reference evidence="4" key="1">
    <citation type="submission" date="2022-06" db="EMBL/GenBank/DDBJ databases">
        <title>Physiological and biochemical characterization and genomic elucidation of a strain of the genus Ensifer adhaerens M8 that combines arsenic oxidation and chromium reduction.</title>
        <authorList>
            <person name="Li X."/>
            <person name="Yu c."/>
        </authorList>
    </citation>
    <scope>NUCLEOTIDE SEQUENCE</scope>
    <source>
        <strain evidence="4">M8</strain>
        <plasmid evidence="4">pB</plasmid>
    </source>
</reference>
<dbReference type="SUPFAM" id="SSF51735">
    <property type="entry name" value="NAD(P)-binding Rossmann-fold domains"/>
    <property type="match status" value="1"/>
</dbReference>
<dbReference type="PANTHER" id="PTHR43333">
    <property type="entry name" value="2-HACID_DH_C DOMAIN-CONTAINING PROTEIN"/>
    <property type="match status" value="1"/>
</dbReference>
<dbReference type="AlphaFoldDB" id="A0A9Q9DE37"/>
<evidence type="ECO:0000313" key="5">
    <source>
        <dbReference type="Proteomes" id="UP001055460"/>
    </source>
</evidence>
<dbReference type="GO" id="GO:0051287">
    <property type="term" value="F:NAD binding"/>
    <property type="evidence" value="ECO:0007669"/>
    <property type="project" value="InterPro"/>
</dbReference>
<name>A0A9Q9DE37_ENSAD</name>
<dbReference type="Gene3D" id="3.40.50.720">
    <property type="entry name" value="NAD(P)-binding Rossmann-like Domain"/>
    <property type="match status" value="2"/>
</dbReference>
<keyword evidence="4" id="KW-0614">Plasmid</keyword>
<dbReference type="CDD" id="cd05300">
    <property type="entry name" value="2-Hacid_dh_1"/>
    <property type="match status" value="1"/>
</dbReference>
<keyword evidence="1" id="KW-0560">Oxidoreductase</keyword>
<protein>
    <submittedName>
        <fullName evidence="4">D-2-hydroxyacid dehydrogenase</fullName>
    </submittedName>
</protein>
<dbReference type="RefSeq" id="WP_252161338.1">
    <property type="nucleotide sequence ID" value="NZ_CP098809.1"/>
</dbReference>
<dbReference type="SUPFAM" id="SSF52283">
    <property type="entry name" value="Formate/glycerate dehydrogenase catalytic domain-like"/>
    <property type="match status" value="1"/>
</dbReference>
<dbReference type="Proteomes" id="UP001055460">
    <property type="component" value="Plasmid pB"/>
</dbReference>
<dbReference type="InterPro" id="IPR006140">
    <property type="entry name" value="D-isomer_DH_NAD-bd"/>
</dbReference>
<dbReference type="InterPro" id="IPR036291">
    <property type="entry name" value="NAD(P)-bd_dom_sf"/>
</dbReference>
<sequence length="326" mass="34949">MRDFLIYVENALPPESPYHVSEQAIISALGPLAAASHIKSCSATFPDYSALERADYFVGSGFDTGRLKAHGKQLRIVHCTSAGVEKYMPLDWLPNGAVLTNSSGVHARKGGAFGLMTVLMLCEGVPRHIENQRRHRWDNRLATGIETKTIVFVGFGALGSAIAERLRPLGATIVAVTRTGEAGPSADQVFAVSELERALPLADCLVVSCPLTASTRGLIGEAQLALLKPGASLFNIARGPVVDTKALARGLLDGRLSGAALDVFDREPLPADSDLWDVPNLMIFPHISCDDADGYVDRCLSIFADNVSRDLRGEPLRNRVDAVAGY</sequence>
<gene>
    <name evidence="4" type="ORF">NE863_29405</name>
</gene>
<proteinExistence type="predicted"/>
<dbReference type="Pfam" id="PF02826">
    <property type="entry name" value="2-Hacid_dh_C"/>
    <property type="match status" value="1"/>
</dbReference>
<keyword evidence="2" id="KW-0520">NAD</keyword>
<dbReference type="PANTHER" id="PTHR43333:SF1">
    <property type="entry name" value="D-ISOMER SPECIFIC 2-HYDROXYACID DEHYDROGENASE NAD-BINDING DOMAIN-CONTAINING PROTEIN"/>
    <property type="match status" value="1"/>
</dbReference>
<dbReference type="GO" id="GO:0016491">
    <property type="term" value="F:oxidoreductase activity"/>
    <property type="evidence" value="ECO:0007669"/>
    <property type="project" value="UniProtKB-KW"/>
</dbReference>
<accession>A0A9Q9DE37</accession>
<geneLocation type="plasmid" evidence="4 5">
    <name>pB</name>
</geneLocation>